<dbReference type="EMBL" id="QTSX02003579">
    <property type="protein sequence ID" value="KAJ9070320.1"/>
    <property type="molecule type" value="Genomic_DNA"/>
</dbReference>
<evidence type="ECO:0000313" key="2">
    <source>
        <dbReference type="Proteomes" id="UP001165960"/>
    </source>
</evidence>
<sequence>MLDLFTVFSKGGVVLYSKSSISMRPSIVDGLVANYFVEARLGETTALIGNQKFHWTFSNELDLVFVVVYQKILQLNYVEELLTRLRDLFCSLYRTQIAEYFSIDNKLEQTSCGLNIFDFDGKYESTLKAIEAKYSAQSKSKGPRRFEETKKYQNSLEAAKKTLEMPGSSLEESAGESTPKGSKGKSKGKGKSKASKDEKPESKDEKKKGRVWEGKVTSSKLKALDYSDVTEDDDTSLLETLVNEDEKGVFNDDGLYEVKDIEGSTEKTKPSRFMGLLNSLTGQHVISAEELDPVLAFMKEHLVNKNVANDIAAHLCDSVKTTIVGKKLGSFQSLSSAVSDSLRDSITRILTPGASVDILKEIHAANAAMRPYVMAFIGVNGVGKSTNLSKTCFWLLQNKKRVLIAACDTFRSGAVEQLGVHAKNLIKLQAGEVSLFQRGYGKDSAAIAKEAIAFAQKNGFNVVLIDTAGRMQNNVSLMKALAKLVADNQPDKVIFVGEALVGNEAVDQLSKFNQALADFSGAAVPRRIDGIILTKFDTIDDKVGAALSMSYTSRAPILFVGTGQTYTDLKKMNVSHVVSALLRA</sequence>
<comment type="caution">
    <text evidence="1">The sequence shown here is derived from an EMBL/GenBank/DDBJ whole genome shotgun (WGS) entry which is preliminary data.</text>
</comment>
<organism evidence="1 2">
    <name type="scientific">Entomophthora muscae</name>
    <dbReference type="NCBI Taxonomy" id="34485"/>
    <lineage>
        <taxon>Eukaryota</taxon>
        <taxon>Fungi</taxon>
        <taxon>Fungi incertae sedis</taxon>
        <taxon>Zoopagomycota</taxon>
        <taxon>Entomophthoromycotina</taxon>
        <taxon>Entomophthoromycetes</taxon>
        <taxon>Entomophthorales</taxon>
        <taxon>Entomophthoraceae</taxon>
        <taxon>Entomophthora</taxon>
    </lineage>
</organism>
<evidence type="ECO:0000313" key="1">
    <source>
        <dbReference type="EMBL" id="KAJ9070320.1"/>
    </source>
</evidence>
<gene>
    <name evidence="1" type="ORF">DSO57_1009166</name>
</gene>
<reference evidence="1" key="1">
    <citation type="submission" date="2022-04" db="EMBL/GenBank/DDBJ databases">
        <title>Genome of the entomopathogenic fungus Entomophthora muscae.</title>
        <authorList>
            <person name="Elya C."/>
            <person name="Lovett B.R."/>
            <person name="Lee E."/>
            <person name="Macias A.M."/>
            <person name="Hajek A.E."/>
            <person name="De Bivort B.L."/>
            <person name="Kasson M.T."/>
            <person name="De Fine Licht H.H."/>
            <person name="Stajich J.E."/>
        </authorList>
    </citation>
    <scope>NUCLEOTIDE SEQUENCE</scope>
    <source>
        <strain evidence="1">Berkeley</strain>
    </source>
</reference>
<protein>
    <submittedName>
        <fullName evidence="1">Uncharacterized protein</fullName>
    </submittedName>
</protein>
<name>A0ACC2T770_9FUNG</name>
<keyword evidence="2" id="KW-1185">Reference proteome</keyword>
<accession>A0ACC2T770</accession>
<dbReference type="Proteomes" id="UP001165960">
    <property type="component" value="Unassembled WGS sequence"/>
</dbReference>
<proteinExistence type="predicted"/>